<organism evidence="2 3">
    <name type="scientific">Porphyromonas gulae</name>
    <dbReference type="NCBI Taxonomy" id="111105"/>
    <lineage>
        <taxon>Bacteria</taxon>
        <taxon>Pseudomonadati</taxon>
        <taxon>Bacteroidota</taxon>
        <taxon>Bacteroidia</taxon>
        <taxon>Bacteroidales</taxon>
        <taxon>Porphyromonadaceae</taxon>
        <taxon>Porphyromonas</taxon>
    </lineage>
</organism>
<comment type="caution">
    <text evidence="2">The sequence shown here is derived from an EMBL/GenBank/DDBJ whole genome shotgun (WGS) entry which is preliminary data.</text>
</comment>
<keyword evidence="3" id="KW-1185">Reference proteome</keyword>
<dbReference type="AlphaFoldDB" id="A0A0A2ED60"/>
<evidence type="ECO:0000313" key="3">
    <source>
        <dbReference type="Proteomes" id="UP000030146"/>
    </source>
</evidence>
<gene>
    <name evidence="2" type="ORF">HR15_03880</name>
</gene>
<protein>
    <recommendedName>
        <fullName evidence="4">DUF2764 domain-containing protein</fullName>
    </recommendedName>
</protein>
<dbReference type="Proteomes" id="UP000030146">
    <property type="component" value="Unassembled WGS sequence"/>
</dbReference>
<reference evidence="2 3" key="1">
    <citation type="submission" date="2014-08" db="EMBL/GenBank/DDBJ databases">
        <title>Porphyromonas gulae strain:COT-052_OH3439 Genome sequencing.</title>
        <authorList>
            <person name="Wallis C."/>
            <person name="Deusch O."/>
            <person name="O'Flynn C."/>
            <person name="Davis I."/>
            <person name="Jospin G."/>
            <person name="Darling A.E."/>
            <person name="Coil D.A."/>
            <person name="Alexiev A."/>
            <person name="Horsfall A."/>
            <person name="Kirkwood N."/>
            <person name="Harris S."/>
            <person name="Eisen J.A."/>
        </authorList>
    </citation>
    <scope>NUCLEOTIDE SEQUENCE [LARGE SCALE GENOMIC DNA]</scope>
    <source>
        <strain evidence="3">COT-052 OH3439</strain>
    </source>
</reference>
<evidence type="ECO:0008006" key="4">
    <source>
        <dbReference type="Google" id="ProtNLM"/>
    </source>
</evidence>
<proteinExistence type="predicted"/>
<accession>A0A0A2ED60</accession>
<sequence>MAKYYATVAGLPNITVEDRKLPFTSLQFLQEIRPVLSRTDSKLFDLLLWEQENRFLLRYLEDSEKAKAEESRPTLFSYDTLDGIIAAYREKRVVPRMDSLPEHFRTFLSEKLTEMFREEEEGDDGQMSLSDAEAEEGKARLPISDEDRLAMYYYEYAMKCGNDFLEEWFALNLHIKNILAAITCRKLGWNPINYIVGTGEIEDKLRTSRARDFDLGEELPYLSTLFSVGEETDITKRERLLDVIRWEWLEESVFNRVFTIERLLCYYLELAIIERWVKLDEKTGEETFRRIVKTLKHESAESLDEFRRNQKK</sequence>
<dbReference type="RefSeq" id="WP_039424006.1">
    <property type="nucleotide sequence ID" value="NZ_JRAJ01000002.1"/>
</dbReference>
<evidence type="ECO:0000313" key="2">
    <source>
        <dbReference type="EMBL" id="KGN89904.1"/>
    </source>
</evidence>
<name>A0A0A2ED60_9PORP</name>
<evidence type="ECO:0000256" key="1">
    <source>
        <dbReference type="SAM" id="MobiDB-lite"/>
    </source>
</evidence>
<dbReference type="InterPro" id="IPR024492">
    <property type="entry name" value="DUF2764"/>
</dbReference>
<feature type="region of interest" description="Disordered" evidence="1">
    <location>
        <begin position="119"/>
        <end position="138"/>
    </location>
</feature>
<dbReference type="EMBL" id="JRAK01000057">
    <property type="protein sequence ID" value="KGN89904.1"/>
    <property type="molecule type" value="Genomic_DNA"/>
</dbReference>
<dbReference type="Pfam" id="PF10962">
    <property type="entry name" value="DUF2764"/>
    <property type="match status" value="1"/>
</dbReference>